<proteinExistence type="inferred from homology"/>
<dbReference type="PANTHER" id="PTHR44051:SF19">
    <property type="entry name" value="DISULFIDE-BOND OXIDOREDUCTASE YFCG"/>
    <property type="match status" value="1"/>
</dbReference>
<organism evidence="5 6">
    <name type="scientific">Antarcticimicrobium sediminis</name>
    <dbReference type="NCBI Taxonomy" id="2546227"/>
    <lineage>
        <taxon>Bacteria</taxon>
        <taxon>Pseudomonadati</taxon>
        <taxon>Pseudomonadota</taxon>
        <taxon>Alphaproteobacteria</taxon>
        <taxon>Rhodobacterales</taxon>
        <taxon>Paracoccaceae</taxon>
        <taxon>Antarcticimicrobium</taxon>
    </lineage>
</organism>
<dbReference type="Pfam" id="PF13410">
    <property type="entry name" value="GST_C_2"/>
    <property type="match status" value="1"/>
</dbReference>
<dbReference type="InterPro" id="IPR040079">
    <property type="entry name" value="Glutathione_S-Trfase"/>
</dbReference>
<dbReference type="InterPro" id="IPR004045">
    <property type="entry name" value="Glutathione_S-Trfase_N"/>
</dbReference>
<dbReference type="AlphaFoldDB" id="A0A4R5EI59"/>
<evidence type="ECO:0000256" key="1">
    <source>
        <dbReference type="ARBA" id="ARBA00007409"/>
    </source>
</evidence>
<dbReference type="PANTHER" id="PTHR44051">
    <property type="entry name" value="GLUTATHIONE S-TRANSFERASE-RELATED"/>
    <property type="match status" value="1"/>
</dbReference>
<dbReference type="Pfam" id="PF02798">
    <property type="entry name" value="GST_N"/>
    <property type="match status" value="1"/>
</dbReference>
<dbReference type="OrthoDB" id="9810080at2"/>
<name>A0A4R5EI59_9RHOB</name>
<dbReference type="Proteomes" id="UP000294662">
    <property type="component" value="Unassembled WGS sequence"/>
</dbReference>
<protein>
    <submittedName>
        <fullName evidence="5">Glutathione S-transferase family protein</fullName>
    </submittedName>
</protein>
<reference evidence="5 6" key="1">
    <citation type="submission" date="2019-03" db="EMBL/GenBank/DDBJ databases">
        <authorList>
            <person name="Zhang S."/>
        </authorList>
    </citation>
    <scope>NUCLEOTIDE SEQUENCE [LARGE SCALE GENOMIC DNA]</scope>
    <source>
        <strain evidence="5 6">S4J41</strain>
    </source>
</reference>
<dbReference type="Gene3D" id="3.40.30.10">
    <property type="entry name" value="Glutaredoxin"/>
    <property type="match status" value="1"/>
</dbReference>
<evidence type="ECO:0000259" key="3">
    <source>
        <dbReference type="PROSITE" id="PS50404"/>
    </source>
</evidence>
<dbReference type="Gene3D" id="1.20.1050.10">
    <property type="match status" value="1"/>
</dbReference>
<evidence type="ECO:0000259" key="4">
    <source>
        <dbReference type="PROSITE" id="PS50405"/>
    </source>
</evidence>
<sequence>MRLWGRTTSVNVQKVLWTLEELGLTYDRLDAGGAFGGLDTPDYLAMNPTRKVPTLQDGELVIWESNAVVRYLAQAYGDGILAGDSPVETGRADMWMEWFQNNPYPHFIALFYQLVRLPQSERDPEKRDRAIAALSENFAVLESHLSDQPFVAGDRFTMGDIPVGAALYRYYTMEFDRPDLPALAAYCDRLGQRQAYRDTVMTSYDSLRPATA</sequence>
<feature type="domain" description="GST N-terminal" evidence="3">
    <location>
        <begin position="1"/>
        <end position="80"/>
    </location>
</feature>
<dbReference type="SFLD" id="SFLDG00358">
    <property type="entry name" value="Main_(cytGST)"/>
    <property type="match status" value="1"/>
</dbReference>
<comment type="caution">
    <text evidence="5">The sequence shown here is derived from an EMBL/GenBank/DDBJ whole genome shotgun (WGS) entry which is preliminary data.</text>
</comment>
<dbReference type="SUPFAM" id="SSF52833">
    <property type="entry name" value="Thioredoxin-like"/>
    <property type="match status" value="1"/>
</dbReference>
<gene>
    <name evidence="5" type="ORF">E1B25_20510</name>
</gene>
<accession>A0A4R5EI59</accession>
<dbReference type="SFLD" id="SFLDS00019">
    <property type="entry name" value="Glutathione_Transferase_(cytos"/>
    <property type="match status" value="1"/>
</dbReference>
<dbReference type="FunFam" id="3.40.30.10:FF:000039">
    <property type="entry name" value="Glutathione S-transferase domain"/>
    <property type="match status" value="1"/>
</dbReference>
<dbReference type="RefSeq" id="WP_132831452.1">
    <property type="nucleotide sequence ID" value="NZ_SMFP01000023.1"/>
</dbReference>
<dbReference type="CDD" id="cd03047">
    <property type="entry name" value="GST_N_2"/>
    <property type="match status" value="1"/>
</dbReference>
<feature type="domain" description="GST C-terminal" evidence="4">
    <location>
        <begin position="85"/>
        <end position="212"/>
    </location>
</feature>
<dbReference type="PROSITE" id="PS50405">
    <property type="entry name" value="GST_CTER"/>
    <property type="match status" value="1"/>
</dbReference>
<evidence type="ECO:0000313" key="6">
    <source>
        <dbReference type="Proteomes" id="UP000294662"/>
    </source>
</evidence>
<dbReference type="GO" id="GO:0016740">
    <property type="term" value="F:transferase activity"/>
    <property type="evidence" value="ECO:0007669"/>
    <property type="project" value="UniProtKB-KW"/>
</dbReference>
<dbReference type="InterPro" id="IPR010987">
    <property type="entry name" value="Glutathione-S-Trfase_C-like"/>
</dbReference>
<dbReference type="InterPro" id="IPR036249">
    <property type="entry name" value="Thioredoxin-like_sf"/>
</dbReference>
<dbReference type="SUPFAM" id="SSF47616">
    <property type="entry name" value="GST C-terminal domain-like"/>
    <property type="match status" value="1"/>
</dbReference>
<evidence type="ECO:0000313" key="5">
    <source>
        <dbReference type="EMBL" id="TDE34027.1"/>
    </source>
</evidence>
<dbReference type="EMBL" id="SMFP01000023">
    <property type="protein sequence ID" value="TDE34027.1"/>
    <property type="molecule type" value="Genomic_DNA"/>
</dbReference>
<comment type="similarity">
    <text evidence="1">Belongs to the GST superfamily.</text>
</comment>
<evidence type="ECO:0000256" key="2">
    <source>
        <dbReference type="ARBA" id="ARBA00022679"/>
    </source>
</evidence>
<keyword evidence="6" id="KW-1185">Reference proteome</keyword>
<dbReference type="InterPro" id="IPR036282">
    <property type="entry name" value="Glutathione-S-Trfase_C_sf"/>
</dbReference>
<dbReference type="SFLD" id="SFLDG01150">
    <property type="entry name" value="Main.1:_Beta-like"/>
    <property type="match status" value="1"/>
</dbReference>
<dbReference type="PROSITE" id="PS50404">
    <property type="entry name" value="GST_NTER"/>
    <property type="match status" value="1"/>
</dbReference>
<keyword evidence="2 5" id="KW-0808">Transferase</keyword>